<dbReference type="OrthoDB" id="1600340at2759"/>
<proteinExistence type="predicted"/>
<evidence type="ECO:0000256" key="1">
    <source>
        <dbReference type="ARBA" id="ARBA00004479"/>
    </source>
</evidence>
<dbReference type="Pfam" id="PF08263">
    <property type="entry name" value="LRRNT_2"/>
    <property type="match status" value="1"/>
</dbReference>
<evidence type="ECO:0000313" key="11">
    <source>
        <dbReference type="EMBL" id="GFS33621.1"/>
    </source>
</evidence>
<dbReference type="SUPFAM" id="SSF52058">
    <property type="entry name" value="L domain-like"/>
    <property type="match status" value="1"/>
</dbReference>
<evidence type="ECO:0000259" key="10">
    <source>
        <dbReference type="Pfam" id="PF08263"/>
    </source>
</evidence>
<keyword evidence="2" id="KW-0433">Leucine-rich repeat</keyword>
<evidence type="ECO:0000256" key="3">
    <source>
        <dbReference type="ARBA" id="ARBA00022692"/>
    </source>
</evidence>
<protein>
    <recommendedName>
        <fullName evidence="10">Leucine-rich repeat-containing N-terminal plant-type domain-containing protein</fullName>
    </recommendedName>
</protein>
<keyword evidence="3" id="KW-0812">Transmembrane</keyword>
<evidence type="ECO:0000256" key="8">
    <source>
        <dbReference type="ARBA" id="ARBA00023180"/>
    </source>
</evidence>
<keyword evidence="4 9" id="KW-0732">Signal</keyword>
<keyword evidence="8" id="KW-0325">Glycoprotein</keyword>
<gene>
    <name evidence="11" type="ORF">Acr_00g0029630</name>
</gene>
<keyword evidence="7" id="KW-0472">Membrane</keyword>
<evidence type="ECO:0000256" key="7">
    <source>
        <dbReference type="ARBA" id="ARBA00023136"/>
    </source>
</evidence>
<dbReference type="PANTHER" id="PTHR48063">
    <property type="entry name" value="LRR RECEPTOR-LIKE KINASE"/>
    <property type="match status" value="1"/>
</dbReference>
<organism evidence="11 12">
    <name type="scientific">Actinidia rufa</name>
    <dbReference type="NCBI Taxonomy" id="165716"/>
    <lineage>
        <taxon>Eukaryota</taxon>
        <taxon>Viridiplantae</taxon>
        <taxon>Streptophyta</taxon>
        <taxon>Embryophyta</taxon>
        <taxon>Tracheophyta</taxon>
        <taxon>Spermatophyta</taxon>
        <taxon>Magnoliopsida</taxon>
        <taxon>eudicotyledons</taxon>
        <taxon>Gunneridae</taxon>
        <taxon>Pentapetalae</taxon>
        <taxon>asterids</taxon>
        <taxon>Ericales</taxon>
        <taxon>Actinidiaceae</taxon>
        <taxon>Actinidia</taxon>
    </lineage>
</organism>
<dbReference type="FunFam" id="3.80.10.10:FF:000129">
    <property type="entry name" value="Leucine-rich repeat receptor-like kinase"/>
    <property type="match status" value="1"/>
</dbReference>
<dbReference type="PANTHER" id="PTHR48063:SF98">
    <property type="entry name" value="LRR RECEPTOR-LIKE SERINE_THREONINE-PROTEIN KINASE FLS2"/>
    <property type="match status" value="1"/>
</dbReference>
<keyword evidence="5" id="KW-0677">Repeat</keyword>
<dbReference type="AlphaFoldDB" id="A0A7J0DGG5"/>
<feature type="domain" description="Leucine-rich repeat-containing N-terminal plant-type" evidence="10">
    <location>
        <begin position="42"/>
        <end position="79"/>
    </location>
</feature>
<keyword evidence="12" id="KW-1185">Reference proteome</keyword>
<sequence length="206" mass="22821">MVCITMKTSIQVVAILLLAVLTIAAIDFSFCNGSHDVVCPEREKQALLSFKQDLKDPSDRLSSWKVDEDCCKWAGVICDNLTGHVLDLHLRNPPFSYPDTSLGGEINPSLLNLKHLNYLDLSGNDFQGIPIPSFIGSLATLQYLNLSDARFEGTIPHQLGNLSGLRFLSLKGEMDVENLQWLLGLSNLEHLDLSGVNLASERNWLQ</sequence>
<feature type="chain" id="PRO_5029750659" description="Leucine-rich repeat-containing N-terminal plant-type domain-containing protein" evidence="9">
    <location>
        <begin position="26"/>
        <end position="206"/>
    </location>
</feature>
<accession>A0A7J0DGG5</accession>
<dbReference type="EMBL" id="BJWL01000192">
    <property type="protein sequence ID" value="GFS33621.1"/>
    <property type="molecule type" value="Genomic_DNA"/>
</dbReference>
<dbReference type="Pfam" id="PF13855">
    <property type="entry name" value="LRR_8"/>
    <property type="match status" value="1"/>
</dbReference>
<dbReference type="InterPro" id="IPR032675">
    <property type="entry name" value="LRR_dom_sf"/>
</dbReference>
<dbReference type="InterPro" id="IPR013210">
    <property type="entry name" value="LRR_N_plant-typ"/>
</dbReference>
<feature type="signal peptide" evidence="9">
    <location>
        <begin position="1"/>
        <end position="25"/>
    </location>
</feature>
<dbReference type="InterPro" id="IPR046956">
    <property type="entry name" value="RLP23-like"/>
</dbReference>
<dbReference type="InterPro" id="IPR001611">
    <property type="entry name" value="Leu-rich_rpt"/>
</dbReference>
<name>A0A7J0DGG5_9ERIC</name>
<evidence type="ECO:0000256" key="5">
    <source>
        <dbReference type="ARBA" id="ARBA00022737"/>
    </source>
</evidence>
<evidence type="ECO:0000313" key="12">
    <source>
        <dbReference type="Proteomes" id="UP000585474"/>
    </source>
</evidence>
<evidence type="ECO:0000256" key="4">
    <source>
        <dbReference type="ARBA" id="ARBA00022729"/>
    </source>
</evidence>
<dbReference type="Gene3D" id="3.80.10.10">
    <property type="entry name" value="Ribonuclease Inhibitor"/>
    <property type="match status" value="1"/>
</dbReference>
<evidence type="ECO:0000256" key="2">
    <source>
        <dbReference type="ARBA" id="ARBA00022614"/>
    </source>
</evidence>
<reference evidence="12" key="1">
    <citation type="submission" date="2019-07" db="EMBL/GenBank/DDBJ databases">
        <title>De Novo Assembly of kiwifruit Actinidia rufa.</title>
        <authorList>
            <person name="Sugita-Konishi S."/>
            <person name="Sato K."/>
            <person name="Mori E."/>
            <person name="Abe Y."/>
            <person name="Kisaki G."/>
            <person name="Hamano K."/>
            <person name="Suezawa K."/>
            <person name="Otani M."/>
            <person name="Fukuda T."/>
            <person name="Manabe T."/>
            <person name="Gomi K."/>
            <person name="Tabuchi M."/>
            <person name="Akimitsu K."/>
            <person name="Kataoka I."/>
        </authorList>
    </citation>
    <scope>NUCLEOTIDE SEQUENCE [LARGE SCALE GENOMIC DNA]</scope>
    <source>
        <strain evidence="12">cv. Fuchu</strain>
    </source>
</reference>
<dbReference type="Proteomes" id="UP000585474">
    <property type="component" value="Unassembled WGS sequence"/>
</dbReference>
<comment type="caution">
    <text evidence="11">The sequence shown here is derived from an EMBL/GenBank/DDBJ whole genome shotgun (WGS) entry which is preliminary data.</text>
</comment>
<evidence type="ECO:0000256" key="9">
    <source>
        <dbReference type="SAM" id="SignalP"/>
    </source>
</evidence>
<dbReference type="GO" id="GO:0016020">
    <property type="term" value="C:membrane"/>
    <property type="evidence" value="ECO:0007669"/>
    <property type="project" value="UniProtKB-SubCell"/>
</dbReference>
<evidence type="ECO:0000256" key="6">
    <source>
        <dbReference type="ARBA" id="ARBA00022989"/>
    </source>
</evidence>
<keyword evidence="6" id="KW-1133">Transmembrane helix</keyword>
<comment type="subcellular location">
    <subcellularLocation>
        <location evidence="1">Membrane</location>
        <topology evidence="1">Single-pass type I membrane protein</topology>
    </subcellularLocation>
</comment>